<dbReference type="Pfam" id="PF00754">
    <property type="entry name" value="F5_F8_type_C"/>
    <property type="match status" value="2"/>
</dbReference>
<comment type="caution">
    <text evidence="3">The sequence shown here is derived from an EMBL/GenBank/DDBJ whole genome shotgun (WGS) entry which is preliminary data.</text>
</comment>
<name>A0ABP5BDE8_9MICO</name>
<accession>A0ABP5BDE8</accession>
<dbReference type="PROSITE" id="PS50022">
    <property type="entry name" value="FA58C_3"/>
    <property type="match status" value="2"/>
</dbReference>
<dbReference type="InterPro" id="IPR006103">
    <property type="entry name" value="Glyco_hydro_2_cat"/>
</dbReference>
<dbReference type="PANTHER" id="PTHR45713:SF6">
    <property type="entry name" value="F5_8 TYPE C DOMAIN-CONTAINING PROTEIN"/>
    <property type="match status" value="1"/>
</dbReference>
<dbReference type="Gene3D" id="3.20.20.80">
    <property type="entry name" value="Glycosidases"/>
    <property type="match status" value="1"/>
</dbReference>
<keyword evidence="4" id="KW-1185">Reference proteome</keyword>
<dbReference type="PROSITE" id="PS51318">
    <property type="entry name" value="TAT"/>
    <property type="match status" value="1"/>
</dbReference>
<dbReference type="Proteomes" id="UP001499954">
    <property type="component" value="Unassembled WGS sequence"/>
</dbReference>
<gene>
    <name evidence="3" type="ORF">GCM10009717_04500</name>
</gene>
<evidence type="ECO:0000313" key="4">
    <source>
        <dbReference type="Proteomes" id="UP001499954"/>
    </source>
</evidence>
<dbReference type="SUPFAM" id="SSF51445">
    <property type="entry name" value="(Trans)glycosidases"/>
    <property type="match status" value="1"/>
</dbReference>
<dbReference type="Pfam" id="PF02836">
    <property type="entry name" value="Glyco_hydro_2_C"/>
    <property type="match status" value="1"/>
</dbReference>
<feature type="signal peptide" evidence="1">
    <location>
        <begin position="1"/>
        <end position="34"/>
    </location>
</feature>
<dbReference type="InterPro" id="IPR006311">
    <property type="entry name" value="TAT_signal"/>
</dbReference>
<sequence>MISHPPIQTRRRASRRAFALCAALAAALVATVLAAPGQAAFAAPVNLSQGKPATASSVESADYTPASAAFDGDTGTRWSSVWSDPQWIQVDLGQRSAIDRIELRWEGAYAKAYEIQVSDTGTGGWTTIHSTTTGPGGNETLDVDGQGRFVRLHGTARANGYGYSLWEFQVFGTAGTGPTDPTDPTDPGEVDPGYPNEPGPFTTPSVVKVAGGNGNWSLQVNGKPYTVKGFTWGPSFAEADTYMPGLTGMGANTTRTWGTGADTKTLLDSAARNGVRVINGFWLLPGGGPGSGGCINYTTDATYKSTTKADILNWVNVYKAHPATLMWSVGNESLLGLQNCFSGAVLEAERNAYAAFVNEVAVAIKQIDPNHPVTSTDAWTGSWPYYKANTPALDLLAVNSYGDVCNIRETWEDGGYNWPYIVTEGGAAGEWEVPDDANGVPDEPTDIEKGEALRDSWRCISEHKGVGLGATFFHYGLEGDFGGVWFNVNPGGNKRLGYYTVADMWNGSAAGGNTPPRISSMSIPGSGSIVAGQPFTFNLSVTDPDGDALKYVTFFNSKYIDGNGGVQYVEHQRSGDAITVVAPQKLGVWKAYVFVEDGKGNVGVETRSFKVVPPAVPGTNVALGKTATASSFQTWGDNYTPGQAFDGNTATRWSGEWAPTGWIQVDLGSAKSFDRFQLVWEAAYAKSYEVQTSNDGSTWSTIKTVTGGDGGIDTFDAAGTARYVRLNLTERGTEWGYSLFEVGIYDLP</sequence>
<dbReference type="EMBL" id="BAAAMK010000001">
    <property type="protein sequence ID" value="GAA1941323.1"/>
    <property type="molecule type" value="Genomic_DNA"/>
</dbReference>
<dbReference type="PANTHER" id="PTHR45713">
    <property type="entry name" value="FTP DOMAIN-CONTAINING PROTEIN"/>
    <property type="match status" value="1"/>
</dbReference>
<dbReference type="InterPro" id="IPR051941">
    <property type="entry name" value="BG_Antigen-Binding_Lectin"/>
</dbReference>
<dbReference type="InterPro" id="IPR017853">
    <property type="entry name" value="GH"/>
</dbReference>
<dbReference type="InterPro" id="IPR000421">
    <property type="entry name" value="FA58C"/>
</dbReference>
<evidence type="ECO:0000313" key="3">
    <source>
        <dbReference type="EMBL" id="GAA1941323.1"/>
    </source>
</evidence>
<proteinExistence type="predicted"/>
<reference evidence="4" key="1">
    <citation type="journal article" date="2019" name="Int. J. Syst. Evol. Microbiol.">
        <title>The Global Catalogue of Microorganisms (GCM) 10K type strain sequencing project: providing services to taxonomists for standard genome sequencing and annotation.</title>
        <authorList>
            <consortium name="The Broad Institute Genomics Platform"/>
            <consortium name="The Broad Institute Genome Sequencing Center for Infectious Disease"/>
            <person name="Wu L."/>
            <person name="Ma J."/>
        </authorList>
    </citation>
    <scope>NUCLEOTIDE SEQUENCE [LARGE SCALE GENOMIC DNA]</scope>
    <source>
        <strain evidence="4">JCM 13584</strain>
    </source>
</reference>
<dbReference type="RefSeq" id="WP_211373594.1">
    <property type="nucleotide sequence ID" value="NZ_BAAAMK010000001.1"/>
</dbReference>
<evidence type="ECO:0000259" key="2">
    <source>
        <dbReference type="PROSITE" id="PS50022"/>
    </source>
</evidence>
<feature type="domain" description="F5/8 type C" evidence="2">
    <location>
        <begin position="40"/>
        <end position="173"/>
    </location>
</feature>
<keyword evidence="1" id="KW-0732">Signal</keyword>
<feature type="chain" id="PRO_5045981462" description="F5/8 type C domain-containing protein" evidence="1">
    <location>
        <begin position="35"/>
        <end position="748"/>
    </location>
</feature>
<protein>
    <recommendedName>
        <fullName evidence="2">F5/8 type C domain-containing protein</fullName>
    </recommendedName>
</protein>
<dbReference type="SUPFAM" id="SSF49785">
    <property type="entry name" value="Galactose-binding domain-like"/>
    <property type="match status" value="2"/>
</dbReference>
<organism evidence="3 4">
    <name type="scientific">Agromyces allii</name>
    <dbReference type="NCBI Taxonomy" id="393607"/>
    <lineage>
        <taxon>Bacteria</taxon>
        <taxon>Bacillati</taxon>
        <taxon>Actinomycetota</taxon>
        <taxon>Actinomycetes</taxon>
        <taxon>Micrococcales</taxon>
        <taxon>Microbacteriaceae</taxon>
        <taxon>Agromyces</taxon>
    </lineage>
</organism>
<evidence type="ECO:0000256" key="1">
    <source>
        <dbReference type="SAM" id="SignalP"/>
    </source>
</evidence>
<dbReference type="SMART" id="SM00231">
    <property type="entry name" value="FA58C"/>
    <property type="match status" value="2"/>
</dbReference>
<dbReference type="InterPro" id="IPR008979">
    <property type="entry name" value="Galactose-bd-like_sf"/>
</dbReference>
<dbReference type="Gene3D" id="2.60.120.260">
    <property type="entry name" value="Galactose-binding domain-like"/>
    <property type="match status" value="2"/>
</dbReference>
<feature type="domain" description="F5/8 type C" evidence="2">
    <location>
        <begin position="611"/>
        <end position="747"/>
    </location>
</feature>